<name>A0A7I8J1Y0_SPIIN</name>
<dbReference type="EMBL" id="LR746271">
    <property type="protein sequence ID" value="CAA7400696.1"/>
    <property type="molecule type" value="Genomic_DNA"/>
</dbReference>
<evidence type="ECO:0000256" key="1">
    <source>
        <dbReference type="SAM" id="MobiDB-lite"/>
    </source>
</evidence>
<dbReference type="Proteomes" id="UP000663760">
    <property type="component" value="Chromosome 8"/>
</dbReference>
<feature type="region of interest" description="Disordered" evidence="1">
    <location>
        <begin position="1"/>
        <end position="37"/>
    </location>
</feature>
<dbReference type="EMBL" id="LR743595">
    <property type="protein sequence ID" value="CAA2624722.1"/>
    <property type="molecule type" value="Genomic_DNA"/>
</dbReference>
<protein>
    <submittedName>
        <fullName evidence="2">Uncharacterized protein</fullName>
    </submittedName>
</protein>
<evidence type="ECO:0000313" key="2">
    <source>
        <dbReference type="EMBL" id="CAA2624722.1"/>
    </source>
</evidence>
<accession>A0A7I8J1Y0</accession>
<reference evidence="2" key="1">
    <citation type="submission" date="2019-12" db="EMBL/GenBank/DDBJ databases">
        <authorList>
            <person name="Scholz U."/>
            <person name="Mascher M."/>
            <person name="Fiebig A."/>
        </authorList>
    </citation>
    <scope>NUCLEOTIDE SEQUENCE</scope>
</reference>
<organism evidence="2">
    <name type="scientific">Spirodela intermedia</name>
    <name type="common">Intermediate duckweed</name>
    <dbReference type="NCBI Taxonomy" id="51605"/>
    <lineage>
        <taxon>Eukaryota</taxon>
        <taxon>Viridiplantae</taxon>
        <taxon>Streptophyta</taxon>
        <taxon>Embryophyta</taxon>
        <taxon>Tracheophyta</taxon>
        <taxon>Spermatophyta</taxon>
        <taxon>Magnoliopsida</taxon>
        <taxon>Liliopsida</taxon>
        <taxon>Araceae</taxon>
        <taxon>Lemnoideae</taxon>
        <taxon>Spirodela</taxon>
    </lineage>
</organism>
<sequence length="105" mass="11968">MPANSCRAASTRPAWLQPARTPRKVTPSGRTPASRISRKYSRECSPWPCMPSPTMRAFQVKTFFSGLRRKTITAAFMRPHLAYMSTRAVVRKTPLGLPLRRRFSM</sequence>
<keyword evidence="4" id="KW-1185">Reference proteome</keyword>
<dbReference type="AlphaFoldDB" id="A0A7I8J1Y0"/>
<gene>
    <name evidence="2" type="ORF">SI7747_08010547</name>
    <name evidence="3" type="ORF">SI8410_08011374</name>
</gene>
<proteinExistence type="predicted"/>
<evidence type="ECO:0000313" key="4">
    <source>
        <dbReference type="Proteomes" id="UP000663760"/>
    </source>
</evidence>
<evidence type="ECO:0000313" key="3">
    <source>
        <dbReference type="EMBL" id="CAA7400696.1"/>
    </source>
</evidence>